<dbReference type="InterPro" id="IPR019619">
    <property type="entry name" value="DUF2490"/>
</dbReference>
<comment type="caution">
    <text evidence="2">The sequence shown here is derived from an EMBL/GenBank/DDBJ whole genome shotgun (WGS) entry which is preliminary data.</text>
</comment>
<keyword evidence="1" id="KW-0732">Signal</keyword>
<gene>
    <name evidence="2" type="ORF">FBR43_13400</name>
</gene>
<feature type="signal peptide" evidence="1">
    <location>
        <begin position="1"/>
        <end position="19"/>
    </location>
</feature>
<evidence type="ECO:0000313" key="3">
    <source>
        <dbReference type="Proteomes" id="UP000309138"/>
    </source>
</evidence>
<dbReference type="AlphaFoldDB" id="A0A4U1L5U5"/>
<dbReference type="Proteomes" id="UP000309138">
    <property type="component" value="Unassembled WGS sequence"/>
</dbReference>
<organism evidence="2 3">
    <name type="scientific">Sphingomonas baiyangensis</name>
    <dbReference type="NCBI Taxonomy" id="2572576"/>
    <lineage>
        <taxon>Bacteria</taxon>
        <taxon>Pseudomonadati</taxon>
        <taxon>Pseudomonadota</taxon>
        <taxon>Alphaproteobacteria</taxon>
        <taxon>Sphingomonadales</taxon>
        <taxon>Sphingomonadaceae</taxon>
        <taxon>Sphingomonas</taxon>
    </lineage>
</organism>
<dbReference type="EMBL" id="SWKR01000002">
    <property type="protein sequence ID" value="TKD51640.1"/>
    <property type="molecule type" value="Genomic_DNA"/>
</dbReference>
<proteinExistence type="predicted"/>
<evidence type="ECO:0000313" key="2">
    <source>
        <dbReference type="EMBL" id="TKD51640.1"/>
    </source>
</evidence>
<reference evidence="2 3" key="1">
    <citation type="submission" date="2019-04" db="EMBL/GenBank/DDBJ databases">
        <authorList>
            <person name="Yang Y."/>
            <person name="Wei D."/>
        </authorList>
    </citation>
    <scope>NUCLEOTIDE SEQUENCE [LARGE SCALE GENOMIC DNA]</scope>
    <source>
        <strain evidence="2 3">L-1-4w-11</strain>
    </source>
</reference>
<keyword evidence="3" id="KW-1185">Reference proteome</keyword>
<protein>
    <submittedName>
        <fullName evidence="2">DUF2490 domain-containing protein</fullName>
    </submittedName>
</protein>
<dbReference type="RefSeq" id="WP_136943577.1">
    <property type="nucleotide sequence ID" value="NZ_SWKR01000002.1"/>
</dbReference>
<feature type="chain" id="PRO_5020191710" evidence="1">
    <location>
        <begin position="20"/>
        <end position="223"/>
    </location>
</feature>
<dbReference type="OrthoDB" id="5381041at2"/>
<evidence type="ECO:0000256" key="1">
    <source>
        <dbReference type="SAM" id="SignalP"/>
    </source>
</evidence>
<name>A0A4U1L5U5_9SPHN</name>
<sequence length="223" mass="25093">MRRLLPILLALATVPAAHAQEQDAQLWVMTSAQLPVAERVKIEIDTTLRFSDGDGGLYESLQALYVTHALPGDAAVSLGYQRNESEGGGAKTVENRLRQRTNFPIAMVGATQLRFQIQTEQRFRNDGDGIQWRARPRLSARVPLGDENAPQLTLSHESFFATRVDWNRQQGWARMRNQAGVRIPMGDTLRLELAYLNQYDPPTTGRRAAMDHVAFVQLLWTPD</sequence>
<dbReference type="Pfam" id="PF10677">
    <property type="entry name" value="DUF2490"/>
    <property type="match status" value="1"/>
</dbReference>
<accession>A0A4U1L5U5</accession>